<feature type="transmembrane region" description="Helical" evidence="10">
    <location>
        <begin position="150"/>
        <end position="171"/>
    </location>
</feature>
<reference evidence="12" key="1">
    <citation type="journal article" date="2020" name="Stud. Mycol.">
        <title>101 Dothideomycetes genomes: a test case for predicting lifestyles and emergence of pathogens.</title>
        <authorList>
            <person name="Haridas S."/>
            <person name="Albert R."/>
            <person name="Binder M."/>
            <person name="Bloem J."/>
            <person name="Labutti K."/>
            <person name="Salamov A."/>
            <person name="Andreopoulos B."/>
            <person name="Baker S."/>
            <person name="Barry K."/>
            <person name="Bills G."/>
            <person name="Bluhm B."/>
            <person name="Cannon C."/>
            <person name="Castanera R."/>
            <person name="Culley D."/>
            <person name="Daum C."/>
            <person name="Ezra D."/>
            <person name="Gonzalez J."/>
            <person name="Henrissat B."/>
            <person name="Kuo A."/>
            <person name="Liang C."/>
            <person name="Lipzen A."/>
            <person name="Lutzoni F."/>
            <person name="Magnuson J."/>
            <person name="Mondo S."/>
            <person name="Nolan M."/>
            <person name="Ohm R."/>
            <person name="Pangilinan J."/>
            <person name="Park H.-J."/>
            <person name="Ramirez L."/>
            <person name="Alfaro M."/>
            <person name="Sun H."/>
            <person name="Tritt A."/>
            <person name="Yoshinaga Y."/>
            <person name="Zwiers L.-H."/>
            <person name="Turgeon B."/>
            <person name="Goodwin S."/>
            <person name="Spatafora J."/>
            <person name="Crous P."/>
            <person name="Grigoriev I."/>
        </authorList>
    </citation>
    <scope>NUCLEOTIDE SEQUENCE</scope>
    <source>
        <strain evidence="12">CBS 480.64</strain>
    </source>
</reference>
<evidence type="ECO:0000259" key="11">
    <source>
        <dbReference type="PROSITE" id="PS51384"/>
    </source>
</evidence>
<evidence type="ECO:0000256" key="9">
    <source>
        <dbReference type="ARBA" id="ARBA00023136"/>
    </source>
</evidence>
<keyword evidence="9 10" id="KW-0472">Membrane</keyword>
<dbReference type="EMBL" id="MU006024">
    <property type="protein sequence ID" value="KAF2857899.1"/>
    <property type="molecule type" value="Genomic_DNA"/>
</dbReference>
<dbReference type="GO" id="GO:0000293">
    <property type="term" value="F:ferric-chelate reductase activity"/>
    <property type="evidence" value="ECO:0007669"/>
    <property type="project" value="UniProtKB-ARBA"/>
</dbReference>
<dbReference type="CDD" id="cd06186">
    <property type="entry name" value="NOX_Duox_like_FAD_NADP"/>
    <property type="match status" value="1"/>
</dbReference>
<feature type="transmembrane region" description="Helical" evidence="10">
    <location>
        <begin position="192"/>
        <end position="211"/>
    </location>
</feature>
<keyword evidence="5" id="KW-0249">Electron transport</keyword>
<feature type="domain" description="FAD-binding FR-type" evidence="11">
    <location>
        <begin position="314"/>
        <end position="441"/>
    </location>
</feature>
<dbReference type="PANTHER" id="PTHR32361">
    <property type="entry name" value="FERRIC/CUPRIC REDUCTASE TRANSMEMBRANE COMPONENT"/>
    <property type="match status" value="1"/>
</dbReference>
<comment type="similarity">
    <text evidence="2">Belongs to the ferric reductase (FRE) family.</text>
</comment>
<dbReference type="GO" id="GO:0006879">
    <property type="term" value="P:intracellular iron ion homeostasis"/>
    <property type="evidence" value="ECO:0007669"/>
    <property type="project" value="TreeGrafter"/>
</dbReference>
<dbReference type="PANTHER" id="PTHR32361:SF12">
    <property type="entry name" value="PUTATIVE (AFU_ORTHOLOGUE AFUA_1G14340)-RELATED"/>
    <property type="match status" value="1"/>
</dbReference>
<dbReference type="GO" id="GO:0006826">
    <property type="term" value="P:iron ion transport"/>
    <property type="evidence" value="ECO:0007669"/>
    <property type="project" value="TreeGrafter"/>
</dbReference>
<dbReference type="SUPFAM" id="SSF52343">
    <property type="entry name" value="Ferredoxin reductase-like, C-terminal NADP-linked domain"/>
    <property type="match status" value="1"/>
</dbReference>
<dbReference type="Gene3D" id="3.40.50.80">
    <property type="entry name" value="Nucleotide-binding domain of ferredoxin-NADP reductase (FNR) module"/>
    <property type="match status" value="1"/>
</dbReference>
<evidence type="ECO:0000313" key="13">
    <source>
        <dbReference type="Proteomes" id="UP000799421"/>
    </source>
</evidence>
<evidence type="ECO:0000256" key="3">
    <source>
        <dbReference type="ARBA" id="ARBA00022448"/>
    </source>
</evidence>
<keyword evidence="4 10" id="KW-0812">Transmembrane</keyword>
<dbReference type="InterPro" id="IPR051410">
    <property type="entry name" value="Ferric/Cupric_Reductase"/>
</dbReference>
<keyword evidence="6 10" id="KW-1133">Transmembrane helix</keyword>
<dbReference type="OrthoDB" id="4494341at2759"/>
<accession>A0A6A7BT40</accession>
<dbReference type="InterPro" id="IPR013121">
    <property type="entry name" value="Fe_red_NAD-bd_6"/>
</dbReference>
<evidence type="ECO:0000256" key="10">
    <source>
        <dbReference type="SAM" id="Phobius"/>
    </source>
</evidence>
<organism evidence="12 13">
    <name type="scientific">Piedraia hortae CBS 480.64</name>
    <dbReference type="NCBI Taxonomy" id="1314780"/>
    <lineage>
        <taxon>Eukaryota</taxon>
        <taxon>Fungi</taxon>
        <taxon>Dikarya</taxon>
        <taxon>Ascomycota</taxon>
        <taxon>Pezizomycotina</taxon>
        <taxon>Dothideomycetes</taxon>
        <taxon>Dothideomycetidae</taxon>
        <taxon>Capnodiales</taxon>
        <taxon>Piedraiaceae</taxon>
        <taxon>Piedraia</taxon>
    </lineage>
</organism>
<keyword evidence="3" id="KW-0813">Transport</keyword>
<dbReference type="AlphaFoldDB" id="A0A6A7BT40"/>
<feature type="transmembrane region" description="Helical" evidence="10">
    <location>
        <begin position="231"/>
        <end position="250"/>
    </location>
</feature>
<feature type="transmembrane region" description="Helical" evidence="10">
    <location>
        <begin position="117"/>
        <end position="138"/>
    </location>
</feature>
<dbReference type="Pfam" id="PF01794">
    <property type="entry name" value="Ferric_reduct"/>
    <property type="match status" value="1"/>
</dbReference>
<evidence type="ECO:0000256" key="4">
    <source>
        <dbReference type="ARBA" id="ARBA00022692"/>
    </source>
</evidence>
<name>A0A6A7BT40_9PEZI</name>
<dbReference type="PROSITE" id="PS51384">
    <property type="entry name" value="FAD_FR"/>
    <property type="match status" value="1"/>
</dbReference>
<proteinExistence type="inferred from homology"/>
<keyword evidence="13" id="KW-1185">Reference proteome</keyword>
<gene>
    <name evidence="12" type="ORF">K470DRAFT_222475</name>
</gene>
<dbReference type="SFLD" id="SFLDS00052">
    <property type="entry name" value="Ferric_Reductase_Domain"/>
    <property type="match status" value="1"/>
</dbReference>
<dbReference type="InterPro" id="IPR013130">
    <property type="entry name" value="Fe3_Rdtase_TM_dom"/>
</dbReference>
<feature type="transmembrane region" description="Helical" evidence="10">
    <location>
        <begin position="262"/>
        <end position="279"/>
    </location>
</feature>
<keyword evidence="7" id="KW-0560">Oxidoreductase</keyword>
<evidence type="ECO:0000256" key="8">
    <source>
        <dbReference type="ARBA" id="ARBA00023065"/>
    </source>
</evidence>
<evidence type="ECO:0000256" key="1">
    <source>
        <dbReference type="ARBA" id="ARBA00004141"/>
    </source>
</evidence>
<dbReference type="InterPro" id="IPR013112">
    <property type="entry name" value="FAD-bd_8"/>
</dbReference>
<evidence type="ECO:0000256" key="6">
    <source>
        <dbReference type="ARBA" id="ARBA00022989"/>
    </source>
</evidence>
<dbReference type="SFLD" id="SFLDG01168">
    <property type="entry name" value="Ferric_reductase_subgroup_(FRE"/>
    <property type="match status" value="1"/>
</dbReference>
<feature type="transmembrane region" description="Helical" evidence="10">
    <location>
        <begin position="26"/>
        <end position="48"/>
    </location>
</feature>
<comment type="subcellular location">
    <subcellularLocation>
        <location evidence="1">Membrane</location>
        <topology evidence="1">Multi-pass membrane protein</topology>
    </subcellularLocation>
</comment>
<keyword evidence="8" id="KW-0406">Ion transport</keyword>
<dbReference type="GO" id="GO:0005886">
    <property type="term" value="C:plasma membrane"/>
    <property type="evidence" value="ECO:0007669"/>
    <property type="project" value="TreeGrafter"/>
</dbReference>
<sequence>MNRVNSSSAALVYSFGLAGVDQSMNFLFADAIIISFCAVLGITIIYRLTTRINSYLRLLFTMSGTTDQRYWSHNHGNLWPKVKKHLLYAPLGRQQHNREIMLSRTHHIDMGTLPGRYMSILISMYVLSNLAYCLALSWHRKESSSVIAELRGRTGVLAIVNLIPTVLFALRNNPLIPLLGVSYDTFNLMHRWCARLVIIQSVLHTICWAVNAIRAGGMEHVRVELATSSSYAGGMVGTVLFGTILIAAWSPVRHAFYETFINGHRIMVAIGLAGIWVHLDHANLPQFPYVAFCVGIWALELVWRTGRIVAYNYSRRRGVTKVTVEALSAEACRVTFNLRRPWRYQPGCHVHAYLPTYALWSSHPFSIAWAENANTAIMTDTEMEKHTDVDVVQPAVTSISLIIRARDGMTRKLYDKASARPNGRLTTWGAIEGPYGGHSPMTSYGTAILFAGGVGITHCMGYVHHLVRQYQLGTSSTQKVLLVWSVPNTEALEWVRPWMDTILRMEGRRDVLRIQLFVTKPRHRGEVISSTGSVQLHPGRCNPTTILEKEMRERIGAVGVTVCGPGAFADSVRAAVRDVVTDGFIDFMEEAFTY</sequence>
<dbReference type="Pfam" id="PF08030">
    <property type="entry name" value="NAD_binding_6"/>
    <property type="match status" value="1"/>
</dbReference>
<feature type="transmembrane region" description="Helical" evidence="10">
    <location>
        <begin position="285"/>
        <end position="303"/>
    </location>
</feature>
<dbReference type="Pfam" id="PF08022">
    <property type="entry name" value="FAD_binding_8"/>
    <property type="match status" value="1"/>
</dbReference>
<protein>
    <submittedName>
        <fullName evidence="12">Putative FRE ferric reductase-like transmembrane component</fullName>
    </submittedName>
</protein>
<evidence type="ECO:0000313" key="12">
    <source>
        <dbReference type="EMBL" id="KAF2857899.1"/>
    </source>
</evidence>
<dbReference type="GO" id="GO:0015677">
    <property type="term" value="P:copper ion import"/>
    <property type="evidence" value="ECO:0007669"/>
    <property type="project" value="TreeGrafter"/>
</dbReference>
<dbReference type="InterPro" id="IPR039261">
    <property type="entry name" value="FNR_nucleotide-bd"/>
</dbReference>
<dbReference type="Proteomes" id="UP000799421">
    <property type="component" value="Unassembled WGS sequence"/>
</dbReference>
<evidence type="ECO:0000256" key="7">
    <source>
        <dbReference type="ARBA" id="ARBA00023002"/>
    </source>
</evidence>
<dbReference type="InterPro" id="IPR017927">
    <property type="entry name" value="FAD-bd_FR_type"/>
</dbReference>
<evidence type="ECO:0000256" key="2">
    <source>
        <dbReference type="ARBA" id="ARBA00006278"/>
    </source>
</evidence>
<evidence type="ECO:0000256" key="5">
    <source>
        <dbReference type="ARBA" id="ARBA00022982"/>
    </source>
</evidence>